<dbReference type="RefSeq" id="WP_054164262.1">
    <property type="nucleotide sequence ID" value="NZ_FODT01000015.1"/>
</dbReference>
<dbReference type="EMBL" id="FODT01000015">
    <property type="protein sequence ID" value="SEP33431.1"/>
    <property type="molecule type" value="Genomic_DNA"/>
</dbReference>
<evidence type="ECO:0000313" key="3">
    <source>
        <dbReference type="Proteomes" id="UP000199615"/>
    </source>
</evidence>
<dbReference type="InterPro" id="IPR025475">
    <property type="entry name" value="DUF4326"/>
</dbReference>
<proteinExistence type="predicted"/>
<dbReference type="Pfam" id="PF14216">
    <property type="entry name" value="DUF4326"/>
    <property type="match status" value="1"/>
</dbReference>
<gene>
    <name evidence="2" type="ORF">SAMN05444123_11540</name>
</gene>
<reference evidence="3" key="1">
    <citation type="submission" date="2016-10" db="EMBL/GenBank/DDBJ databases">
        <authorList>
            <person name="Varghese N."/>
            <person name="Submissions S."/>
        </authorList>
    </citation>
    <scope>NUCLEOTIDE SEQUENCE [LARGE SCALE GENOMIC DNA]</scope>
    <source>
        <strain evidence="3">DSM 123</strain>
    </source>
</reference>
<sequence length="89" mass="9918">MCKVLNARQVGKHASATRVYIGRPSKWGNPFVIGRDGSRAEVVAKYRAWIVTQPALMNALEELRGRDLVCWCAPLACHGDVLIDLANRR</sequence>
<accession>A0A1H8X0Q9</accession>
<feature type="domain" description="DUF4326" evidence="1">
    <location>
        <begin position="8"/>
        <end position="83"/>
    </location>
</feature>
<evidence type="ECO:0000313" key="2">
    <source>
        <dbReference type="EMBL" id="SEP33431.1"/>
    </source>
</evidence>
<keyword evidence="3" id="KW-1185">Reference proteome</keyword>
<evidence type="ECO:0000259" key="1">
    <source>
        <dbReference type="Pfam" id="PF14216"/>
    </source>
</evidence>
<dbReference type="AlphaFoldDB" id="A0A1H8X0Q9"/>
<name>A0A1H8X0Q9_9BRAD</name>
<dbReference type="Proteomes" id="UP000199615">
    <property type="component" value="Unassembled WGS sequence"/>
</dbReference>
<organism evidence="2 3">
    <name type="scientific">Rhodopseudomonas pseudopalustris</name>
    <dbReference type="NCBI Taxonomy" id="1513892"/>
    <lineage>
        <taxon>Bacteria</taxon>
        <taxon>Pseudomonadati</taxon>
        <taxon>Pseudomonadota</taxon>
        <taxon>Alphaproteobacteria</taxon>
        <taxon>Hyphomicrobiales</taxon>
        <taxon>Nitrobacteraceae</taxon>
        <taxon>Rhodopseudomonas</taxon>
    </lineage>
</organism>
<dbReference type="OrthoDB" id="3483205at2"/>
<protein>
    <recommendedName>
        <fullName evidence="1">DUF4326 domain-containing protein</fullName>
    </recommendedName>
</protein>